<keyword evidence="4" id="KW-1185">Reference proteome</keyword>
<gene>
    <name evidence="3" type="ORF">MAR_022339</name>
</gene>
<dbReference type="EMBL" id="CP111014">
    <property type="protein sequence ID" value="WAQ97966.1"/>
    <property type="molecule type" value="Genomic_DNA"/>
</dbReference>
<proteinExistence type="predicted"/>
<feature type="domain" description="Mitochondria-eating protein C-terminal" evidence="2">
    <location>
        <begin position="188"/>
        <end position="382"/>
    </location>
</feature>
<dbReference type="Pfam" id="PF16026">
    <property type="entry name" value="MIEAP"/>
    <property type="match status" value="1"/>
</dbReference>
<evidence type="ECO:0000256" key="1">
    <source>
        <dbReference type="SAM" id="MobiDB-lite"/>
    </source>
</evidence>
<dbReference type="Proteomes" id="UP001164746">
    <property type="component" value="Chromosome 3"/>
</dbReference>
<evidence type="ECO:0000313" key="3">
    <source>
        <dbReference type="EMBL" id="WAQ97966.1"/>
    </source>
</evidence>
<name>A0ABY7DJT8_MYAAR</name>
<feature type="region of interest" description="Disordered" evidence="1">
    <location>
        <begin position="87"/>
        <end position="119"/>
    </location>
</feature>
<evidence type="ECO:0000313" key="4">
    <source>
        <dbReference type="Proteomes" id="UP001164746"/>
    </source>
</evidence>
<sequence length="385" mass="44031">MTSKSCIHKLMFYMQSKEMFKLTPQLCRLAKEEYQETMSKLPSDVKSDSSFNKVLQLIEHVENSEFALAVEMLGDAYKEHEEMMSYTPKKPKKTIEREESPSIFEEGWQPPVRPGDPPTPPAVQHNLNEDDSRNWHNQSPVVVREYKKPEKEGTDETDGEKAVYVTTLIRTGDDMKPGYETVYSSNSPATLADRFTDLYKAEWKSAHDELAHKSSIICASLATQQIQDIETSVTGVMVSRDPLNKKSLFDDALAKSNEEIVSKTRGMLIDYRRELAKLSVPMLQKEIRRAIAAELGTSLPRRFTGIGNHFTSYAEKCIAIVWLMYVHDPPMHLEWLTRDQEGTDFKVDLYLPYTRPGTLFDYCVWPVVRLHRNGPILCKGVAQGR</sequence>
<dbReference type="InterPro" id="IPR031981">
    <property type="entry name" value="MIEAP_C"/>
</dbReference>
<evidence type="ECO:0000259" key="2">
    <source>
        <dbReference type="Pfam" id="PF16026"/>
    </source>
</evidence>
<organism evidence="3 4">
    <name type="scientific">Mya arenaria</name>
    <name type="common">Soft-shell clam</name>
    <dbReference type="NCBI Taxonomy" id="6604"/>
    <lineage>
        <taxon>Eukaryota</taxon>
        <taxon>Metazoa</taxon>
        <taxon>Spiralia</taxon>
        <taxon>Lophotrochozoa</taxon>
        <taxon>Mollusca</taxon>
        <taxon>Bivalvia</taxon>
        <taxon>Autobranchia</taxon>
        <taxon>Heteroconchia</taxon>
        <taxon>Euheterodonta</taxon>
        <taxon>Imparidentia</taxon>
        <taxon>Neoheterodontei</taxon>
        <taxon>Myida</taxon>
        <taxon>Myoidea</taxon>
        <taxon>Myidae</taxon>
        <taxon>Mya</taxon>
    </lineage>
</organism>
<accession>A0ABY7DJT8</accession>
<reference evidence="3" key="1">
    <citation type="submission" date="2022-11" db="EMBL/GenBank/DDBJ databases">
        <title>Centuries of genome instability and evolution in soft-shell clam transmissible cancer (bioRxiv).</title>
        <authorList>
            <person name="Hart S.F.M."/>
            <person name="Yonemitsu M.A."/>
            <person name="Giersch R.M."/>
            <person name="Beal B.F."/>
            <person name="Arriagada G."/>
            <person name="Davis B.W."/>
            <person name="Ostrander E.A."/>
            <person name="Goff S.P."/>
            <person name="Metzger M.J."/>
        </authorList>
    </citation>
    <scope>NUCLEOTIDE SEQUENCE</scope>
    <source>
        <strain evidence="3">MELC-2E11</strain>
        <tissue evidence="3">Siphon/mantle</tissue>
    </source>
</reference>
<protein>
    <recommendedName>
        <fullName evidence="2">Mitochondria-eating protein C-terminal domain-containing protein</fullName>
    </recommendedName>
</protein>